<keyword evidence="7" id="KW-1185">Reference proteome</keyword>
<dbReference type="EMBL" id="NOIG01000009">
    <property type="protein sequence ID" value="OYD49452.1"/>
    <property type="molecule type" value="Genomic_DNA"/>
</dbReference>
<keyword evidence="2" id="KW-0863">Zinc-finger</keyword>
<name>A0A235EK91_9BURK</name>
<feature type="zinc finger region" description="dksA C4-type" evidence="4">
    <location>
        <begin position="88"/>
        <end position="112"/>
    </location>
</feature>
<dbReference type="Pfam" id="PF01258">
    <property type="entry name" value="zf-dskA_traR"/>
    <property type="match status" value="1"/>
</dbReference>
<dbReference type="PANTHER" id="PTHR33823:SF4">
    <property type="entry name" value="GENERAL STRESS PROTEIN 16O"/>
    <property type="match status" value="1"/>
</dbReference>
<reference evidence="6 7" key="1">
    <citation type="submission" date="2017-07" db="EMBL/GenBank/DDBJ databases">
        <title>Acidovorax KNDSW TSA 6 genome sequence and assembly.</title>
        <authorList>
            <person name="Mayilraj S."/>
        </authorList>
    </citation>
    <scope>NUCLEOTIDE SEQUENCE [LARGE SCALE GENOMIC DNA]</scope>
    <source>
        <strain evidence="6 7">KNDSW-TSA6</strain>
    </source>
</reference>
<dbReference type="PROSITE" id="PS51128">
    <property type="entry name" value="ZF_DKSA_2"/>
    <property type="match status" value="1"/>
</dbReference>
<dbReference type="Proteomes" id="UP000215441">
    <property type="component" value="Unassembled WGS sequence"/>
</dbReference>
<evidence type="ECO:0000313" key="6">
    <source>
        <dbReference type="EMBL" id="OYD49452.1"/>
    </source>
</evidence>
<accession>A0A235EK91</accession>
<keyword evidence="1" id="KW-0479">Metal-binding</keyword>
<evidence type="ECO:0000256" key="2">
    <source>
        <dbReference type="ARBA" id="ARBA00022771"/>
    </source>
</evidence>
<evidence type="ECO:0000313" key="7">
    <source>
        <dbReference type="Proteomes" id="UP000215441"/>
    </source>
</evidence>
<dbReference type="OrthoDB" id="9811543at2"/>
<dbReference type="InterPro" id="IPR000962">
    <property type="entry name" value="Znf_DskA_TraR"/>
</dbReference>
<protein>
    <submittedName>
        <fullName evidence="6">Conjugal transfer protein TraR</fullName>
    </submittedName>
</protein>
<dbReference type="InterPro" id="IPR037187">
    <property type="entry name" value="DnaK_N"/>
</dbReference>
<dbReference type="SUPFAM" id="SSF57716">
    <property type="entry name" value="Glucocorticoid receptor-like (DNA-binding domain)"/>
    <property type="match status" value="1"/>
</dbReference>
<evidence type="ECO:0000256" key="3">
    <source>
        <dbReference type="ARBA" id="ARBA00022833"/>
    </source>
</evidence>
<proteinExistence type="predicted"/>
<dbReference type="SUPFAM" id="SSF109635">
    <property type="entry name" value="DnaK suppressor protein DksA, alpha-hairpin domain"/>
    <property type="match status" value="1"/>
</dbReference>
<dbReference type="RefSeq" id="WP_094290345.1">
    <property type="nucleotide sequence ID" value="NZ_JAMXHW010000006.1"/>
</dbReference>
<comment type="caution">
    <text evidence="6">The sequence shown here is derived from an EMBL/GenBank/DDBJ whole genome shotgun (WGS) entry which is preliminary data.</text>
</comment>
<dbReference type="PANTHER" id="PTHR33823">
    <property type="entry name" value="RNA POLYMERASE-BINDING TRANSCRIPTION FACTOR DKSA-RELATED"/>
    <property type="match status" value="1"/>
</dbReference>
<feature type="domain" description="Zinc finger DksA/TraR C4-type" evidence="5">
    <location>
        <begin position="83"/>
        <end position="118"/>
    </location>
</feature>
<dbReference type="Gene3D" id="1.20.120.910">
    <property type="entry name" value="DksA, coiled-coil domain"/>
    <property type="match status" value="1"/>
</dbReference>
<evidence type="ECO:0000256" key="4">
    <source>
        <dbReference type="PROSITE-ProRule" id="PRU00510"/>
    </source>
</evidence>
<gene>
    <name evidence="6" type="ORF">CBY09_14680</name>
</gene>
<sequence>MDKTQAAPFLQQLRAQQSELLAQLAAQRGGTIGRAEAAAAHFGQPEDPRAQLATERELAFALDEHETAHLAAVEAALARIEAGTYGECTDCGAHITAARLHATPEAARCVHCQEKAEQHRRTA</sequence>
<organism evidence="6 7">
    <name type="scientific">Acidovorax kalamii</name>
    <dbReference type="NCBI Taxonomy" id="2004485"/>
    <lineage>
        <taxon>Bacteria</taxon>
        <taxon>Pseudomonadati</taxon>
        <taxon>Pseudomonadota</taxon>
        <taxon>Betaproteobacteria</taxon>
        <taxon>Burkholderiales</taxon>
        <taxon>Comamonadaceae</taxon>
        <taxon>Acidovorax</taxon>
    </lineage>
</organism>
<keyword evidence="3" id="KW-0862">Zinc</keyword>
<dbReference type="GO" id="GO:0008270">
    <property type="term" value="F:zinc ion binding"/>
    <property type="evidence" value="ECO:0007669"/>
    <property type="project" value="UniProtKB-KW"/>
</dbReference>
<dbReference type="AlphaFoldDB" id="A0A235EK91"/>
<evidence type="ECO:0000259" key="5">
    <source>
        <dbReference type="Pfam" id="PF01258"/>
    </source>
</evidence>
<evidence type="ECO:0000256" key="1">
    <source>
        <dbReference type="ARBA" id="ARBA00022723"/>
    </source>
</evidence>